<evidence type="ECO:0000313" key="2">
    <source>
        <dbReference type="EMBL" id="CQR23750.1"/>
    </source>
</evidence>
<organism evidence="2 3">
    <name type="scientific">Streptococcus varani</name>
    <dbReference type="NCBI Taxonomy" id="1608583"/>
    <lineage>
        <taxon>Bacteria</taxon>
        <taxon>Bacillati</taxon>
        <taxon>Bacillota</taxon>
        <taxon>Bacilli</taxon>
        <taxon>Lactobacillales</taxon>
        <taxon>Streptococcaceae</taxon>
        <taxon>Streptococcus</taxon>
    </lineage>
</organism>
<evidence type="ECO:0000313" key="3">
    <source>
        <dbReference type="Proteomes" id="UP000198604"/>
    </source>
</evidence>
<accession>A0A0E4H3T0</accession>
<proteinExistence type="predicted"/>
<dbReference type="AlphaFoldDB" id="A0A0E4H3T0"/>
<dbReference type="Gene3D" id="2.40.33.40">
    <property type="entry name" value="Phosphotransferase system, glucitol/sorbitol-specific IIA component"/>
    <property type="match status" value="1"/>
</dbReference>
<dbReference type="GO" id="GO:0005737">
    <property type="term" value="C:cytoplasm"/>
    <property type="evidence" value="ECO:0007669"/>
    <property type="project" value="InterPro"/>
</dbReference>
<dbReference type="RefSeq" id="WP_093649501.1">
    <property type="nucleotide sequence ID" value="NZ_CTEN01000001.1"/>
</dbReference>
<dbReference type="OrthoDB" id="7065254at2"/>
<keyword evidence="3" id="KW-1185">Reference proteome</keyword>
<dbReference type="PANTHER" id="PTHR40398">
    <property type="entry name" value="PTS SYSTEM GLUCITOL/SORBITOL-SPECIFIC EIIA COMPONENT"/>
    <property type="match status" value="1"/>
</dbReference>
<protein>
    <submittedName>
        <fullName evidence="2">PTS system glucitol/sorbitol-specific transporter subunit IIA</fullName>
    </submittedName>
</protein>
<name>A0A0E4H3T0_9STRE</name>
<dbReference type="EMBL" id="CTEN01000001">
    <property type="protein sequence ID" value="CQR23750.1"/>
    <property type="molecule type" value="Genomic_DNA"/>
</dbReference>
<dbReference type="Proteomes" id="UP000198604">
    <property type="component" value="Unassembled WGS sequence"/>
</dbReference>
<gene>
    <name evidence="2" type="primary">srlB</name>
    <name evidence="2" type="ORF">BN1356_00117</name>
</gene>
<dbReference type="GO" id="GO:0009401">
    <property type="term" value="P:phosphoenolpyruvate-dependent sugar phosphotransferase system"/>
    <property type="evidence" value="ECO:0007669"/>
    <property type="project" value="InterPro"/>
</dbReference>
<evidence type="ECO:0000256" key="1">
    <source>
        <dbReference type="PROSITE-ProRule" id="PRU00420"/>
    </source>
</evidence>
<dbReference type="SUPFAM" id="SSF141530">
    <property type="entry name" value="PTSIIA/GutA-like"/>
    <property type="match status" value="1"/>
</dbReference>
<dbReference type="InterPro" id="IPR004716">
    <property type="entry name" value="PTS_IIA_glucitol/sorbitol-sp"/>
</dbReference>
<dbReference type="STRING" id="1608583.BN1356_00117"/>
<sequence length="129" mass="14130">MSSQYQKSRNLVSLIEIGEIVPAFAEEMIVILFGETAPPELRAISVVHDYKAKNLDEVVLRVGTKLQLGNTEYTILEAGNAANANFQELGHVAIYMKKGDEALLPGSILVEPAIFPQLKPGDPLRIIND</sequence>
<dbReference type="GO" id="GO:0008982">
    <property type="term" value="F:protein-N(PI)-phosphohistidine-sugar phosphotransferase activity"/>
    <property type="evidence" value="ECO:0007669"/>
    <property type="project" value="InterPro"/>
</dbReference>
<dbReference type="GO" id="GO:0016301">
    <property type="term" value="F:kinase activity"/>
    <property type="evidence" value="ECO:0007669"/>
    <property type="project" value="TreeGrafter"/>
</dbReference>
<feature type="modified residue" description="Phosphohistidine; by HPr" evidence="1">
    <location>
        <position position="48"/>
    </location>
</feature>
<dbReference type="Pfam" id="PF03829">
    <property type="entry name" value="PTSIIA_gutA"/>
    <property type="match status" value="1"/>
</dbReference>
<dbReference type="PANTHER" id="PTHR40398:SF1">
    <property type="entry name" value="PTS SYSTEM GLUCITOL_SORBITOL-SPECIFIC EIIA COMPONENT"/>
    <property type="match status" value="1"/>
</dbReference>
<reference evidence="3" key="1">
    <citation type="submission" date="2015-03" db="EMBL/GenBank/DDBJ databases">
        <authorList>
            <person name="Urmite Genomes"/>
        </authorList>
    </citation>
    <scope>NUCLEOTIDE SEQUENCE [LARGE SCALE GENOMIC DNA]</scope>
    <source>
        <strain evidence="3">FF10</strain>
    </source>
</reference>
<dbReference type="PROSITE" id="PS51097">
    <property type="entry name" value="PTS_EIIA_TYPE_5"/>
    <property type="match status" value="1"/>
</dbReference>
<dbReference type="InterPro" id="IPR036665">
    <property type="entry name" value="PTS_IIA_glucitol/sorbitol_sf"/>
</dbReference>